<evidence type="ECO:0008006" key="5">
    <source>
        <dbReference type="Google" id="ProtNLM"/>
    </source>
</evidence>
<keyword evidence="2" id="KW-0812">Transmembrane</keyword>
<dbReference type="AlphaFoldDB" id="A0A239MZ82"/>
<feature type="region of interest" description="Disordered" evidence="1">
    <location>
        <begin position="507"/>
        <end position="554"/>
    </location>
</feature>
<name>A0A239MZ82_9ACTN</name>
<keyword evidence="2" id="KW-1133">Transmembrane helix</keyword>
<keyword evidence="4" id="KW-1185">Reference proteome</keyword>
<feature type="compositionally biased region" description="Basic and acidic residues" evidence="1">
    <location>
        <begin position="520"/>
        <end position="541"/>
    </location>
</feature>
<feature type="transmembrane region" description="Helical" evidence="2">
    <location>
        <begin position="227"/>
        <end position="251"/>
    </location>
</feature>
<dbReference type="OrthoDB" id="3742900at2"/>
<keyword evidence="2" id="KW-0472">Membrane</keyword>
<organism evidence="3 4">
    <name type="scientific">Streptosporangium subroseum</name>
    <dbReference type="NCBI Taxonomy" id="106412"/>
    <lineage>
        <taxon>Bacteria</taxon>
        <taxon>Bacillati</taxon>
        <taxon>Actinomycetota</taxon>
        <taxon>Actinomycetes</taxon>
        <taxon>Streptosporangiales</taxon>
        <taxon>Streptosporangiaceae</taxon>
        <taxon>Streptosporangium</taxon>
    </lineage>
</organism>
<feature type="transmembrane region" description="Helical" evidence="2">
    <location>
        <begin position="153"/>
        <end position="174"/>
    </location>
</feature>
<feature type="transmembrane region" description="Helical" evidence="2">
    <location>
        <begin position="42"/>
        <end position="64"/>
    </location>
</feature>
<dbReference type="Proteomes" id="UP000198282">
    <property type="component" value="Unassembled WGS sequence"/>
</dbReference>
<feature type="transmembrane region" description="Helical" evidence="2">
    <location>
        <begin position="406"/>
        <end position="430"/>
    </location>
</feature>
<evidence type="ECO:0000313" key="4">
    <source>
        <dbReference type="Proteomes" id="UP000198282"/>
    </source>
</evidence>
<dbReference type="InterPro" id="IPR045931">
    <property type="entry name" value="DUF6350"/>
</dbReference>
<sequence>MTALFDQLRTAPRNVLSRLPLPGVTGDDDDVRRPLPVSGMLAAAWTLGVGLAVLTTLTLVGWVASPRGALGTGLPGVFRTAAQLWLAAHHAGFAIPGGSVGLLPLGLMVLPAFLLYRAGIWMARDADLRLRLPARLPKNTPKDVANARRKAQLVLVAQAGISLAAPYALLAGMIALVTRNEITQPFLAETLISHLVLAFLAGSLATARTIGPWRLMLRLLPERLRSVVVGSSAALAIMLVAGAVMVLGALVVNFGQVRELSGILSPGFVGGLLLLLVQGLYLLNAVIWAMAYIVGPGFAVGTGTLVAPTGVQLGTVPSLPILGALPEAGPTPAWVMVVIAVPFIAGAVAGILVVRISPSPSYEGAPLWGFVCGLVTGAAAGLLAALSGGSLGGARLASLGPEAWQVMLSVTLEVGVAAGIAAGLANWWLIFRGHNAAVTKAAAKVGTATAPVRKASVKLARAAGSVASKVGFAESEEARSTLPGHWLDATECDTQPIPVIRDDWQDEHASAAVESPPKAHRPEPPRPPRRDIVDESDDKGGHVIYVDPYAWDRD</sequence>
<dbReference type="RefSeq" id="WP_089211489.1">
    <property type="nucleotide sequence ID" value="NZ_FZOD01000049.1"/>
</dbReference>
<reference evidence="3 4" key="1">
    <citation type="submission" date="2017-06" db="EMBL/GenBank/DDBJ databases">
        <authorList>
            <person name="Kim H.J."/>
            <person name="Triplett B.A."/>
        </authorList>
    </citation>
    <scope>NUCLEOTIDE SEQUENCE [LARGE SCALE GENOMIC DNA]</scope>
    <source>
        <strain evidence="3 4">CGMCC 4.2132</strain>
    </source>
</reference>
<feature type="transmembrane region" description="Helical" evidence="2">
    <location>
        <begin position="101"/>
        <end position="123"/>
    </location>
</feature>
<accession>A0A239MZ82</accession>
<feature type="transmembrane region" description="Helical" evidence="2">
    <location>
        <begin position="333"/>
        <end position="354"/>
    </location>
</feature>
<evidence type="ECO:0000256" key="2">
    <source>
        <dbReference type="SAM" id="Phobius"/>
    </source>
</evidence>
<feature type="transmembrane region" description="Helical" evidence="2">
    <location>
        <begin position="366"/>
        <end position="386"/>
    </location>
</feature>
<protein>
    <recommendedName>
        <fullName evidence="5">Integral membrane protein</fullName>
    </recommendedName>
</protein>
<dbReference type="Pfam" id="PF19877">
    <property type="entry name" value="DUF6350"/>
    <property type="match status" value="1"/>
</dbReference>
<feature type="transmembrane region" description="Helical" evidence="2">
    <location>
        <begin position="263"/>
        <end position="283"/>
    </location>
</feature>
<feature type="transmembrane region" description="Helical" evidence="2">
    <location>
        <begin position="186"/>
        <end position="207"/>
    </location>
</feature>
<feature type="transmembrane region" description="Helical" evidence="2">
    <location>
        <begin position="290"/>
        <end position="313"/>
    </location>
</feature>
<evidence type="ECO:0000313" key="3">
    <source>
        <dbReference type="EMBL" id="SNT48016.1"/>
    </source>
</evidence>
<dbReference type="EMBL" id="FZOD01000049">
    <property type="protein sequence ID" value="SNT48016.1"/>
    <property type="molecule type" value="Genomic_DNA"/>
</dbReference>
<gene>
    <name evidence="3" type="ORF">SAMN05216276_10492</name>
</gene>
<proteinExistence type="predicted"/>
<evidence type="ECO:0000256" key="1">
    <source>
        <dbReference type="SAM" id="MobiDB-lite"/>
    </source>
</evidence>